<dbReference type="InterPro" id="IPR046532">
    <property type="entry name" value="DUF6597"/>
</dbReference>
<keyword evidence="6" id="KW-1185">Reference proteome</keyword>
<dbReference type="PANTHER" id="PTHR46796">
    <property type="entry name" value="HTH-TYPE TRANSCRIPTIONAL ACTIVATOR RHAS-RELATED"/>
    <property type="match status" value="1"/>
</dbReference>
<keyword evidence="3" id="KW-0804">Transcription</keyword>
<keyword evidence="2" id="KW-0238">DNA-binding</keyword>
<dbReference type="InterPro" id="IPR050204">
    <property type="entry name" value="AraC_XylS_family_regulators"/>
</dbReference>
<evidence type="ECO:0000256" key="2">
    <source>
        <dbReference type="ARBA" id="ARBA00023125"/>
    </source>
</evidence>
<feature type="domain" description="HTH araC/xylS-type" evidence="4">
    <location>
        <begin position="155"/>
        <end position="255"/>
    </location>
</feature>
<sequence length="275" mass="29527">MNVVRFRPRSPALAPFISSMGYLEGEFPHRRERVLPTGTAQLLVNLGRDALHSAPEGLPPTRTGGAALQGPRTRSAVADTADQRAILWVAFRPGGAAPFFPGLVETSDLLVPLDAVWGGRGAVLRERLLAARTPEAMREAVESALLSAGEPPRPDPALAVAVAALHHGATVAEAADRLGWTTKRLVRLFHARVGLAPKTFARVRRFQRLLAAAATSRTGGDWARLAAECGYHDQAHMIHDFHAFAAQRPGTYAPRSAAERNHVPFLQSEGSASAR</sequence>
<dbReference type="PANTHER" id="PTHR46796:SF15">
    <property type="entry name" value="BLL1074 PROTEIN"/>
    <property type="match status" value="1"/>
</dbReference>
<dbReference type="OrthoDB" id="2559672at2"/>
<accession>A0A3A9ZY02</accession>
<keyword evidence="1" id="KW-0805">Transcription regulation</keyword>
<dbReference type="GO" id="GO:0043565">
    <property type="term" value="F:sequence-specific DNA binding"/>
    <property type="evidence" value="ECO:0007669"/>
    <property type="project" value="InterPro"/>
</dbReference>
<dbReference type="Pfam" id="PF20240">
    <property type="entry name" value="DUF6597"/>
    <property type="match status" value="1"/>
</dbReference>
<evidence type="ECO:0000256" key="1">
    <source>
        <dbReference type="ARBA" id="ARBA00023015"/>
    </source>
</evidence>
<dbReference type="Proteomes" id="UP000279968">
    <property type="component" value="Unassembled WGS sequence"/>
</dbReference>
<gene>
    <name evidence="5" type="ORF">D7193_24390</name>
</gene>
<dbReference type="PROSITE" id="PS01124">
    <property type="entry name" value="HTH_ARAC_FAMILY_2"/>
    <property type="match status" value="1"/>
</dbReference>
<dbReference type="Gene3D" id="1.10.10.60">
    <property type="entry name" value="Homeodomain-like"/>
    <property type="match status" value="1"/>
</dbReference>
<dbReference type="AlphaFoldDB" id="A0A3A9ZY02"/>
<evidence type="ECO:0000313" key="5">
    <source>
        <dbReference type="EMBL" id="RKN52944.1"/>
    </source>
</evidence>
<evidence type="ECO:0000259" key="4">
    <source>
        <dbReference type="PROSITE" id="PS01124"/>
    </source>
</evidence>
<reference evidence="5 6" key="1">
    <citation type="journal article" date="2015" name="Int. J. Syst. Evol. Microbiol.">
        <title>Micromonospora costi sp. nov., isolated from a leaf of Costus speciosus.</title>
        <authorList>
            <person name="Thawai C."/>
        </authorList>
    </citation>
    <scope>NUCLEOTIDE SEQUENCE [LARGE SCALE GENOMIC DNA]</scope>
    <source>
        <strain evidence="5 6">CS1-12</strain>
    </source>
</reference>
<dbReference type="SMART" id="SM00342">
    <property type="entry name" value="HTH_ARAC"/>
    <property type="match status" value="1"/>
</dbReference>
<organism evidence="5 6">
    <name type="scientific">Micromonospora costi</name>
    <dbReference type="NCBI Taxonomy" id="1530042"/>
    <lineage>
        <taxon>Bacteria</taxon>
        <taxon>Bacillati</taxon>
        <taxon>Actinomycetota</taxon>
        <taxon>Actinomycetes</taxon>
        <taxon>Micromonosporales</taxon>
        <taxon>Micromonosporaceae</taxon>
        <taxon>Micromonospora</taxon>
    </lineage>
</organism>
<evidence type="ECO:0000313" key="6">
    <source>
        <dbReference type="Proteomes" id="UP000279968"/>
    </source>
</evidence>
<dbReference type="GO" id="GO:0003700">
    <property type="term" value="F:DNA-binding transcription factor activity"/>
    <property type="evidence" value="ECO:0007669"/>
    <property type="project" value="InterPro"/>
</dbReference>
<dbReference type="Pfam" id="PF12833">
    <property type="entry name" value="HTH_18"/>
    <property type="match status" value="1"/>
</dbReference>
<protein>
    <submittedName>
        <fullName evidence="5">AraC family transcriptional regulator</fullName>
    </submittedName>
</protein>
<proteinExistence type="predicted"/>
<name>A0A3A9ZY02_9ACTN</name>
<evidence type="ECO:0000256" key="3">
    <source>
        <dbReference type="ARBA" id="ARBA00023163"/>
    </source>
</evidence>
<comment type="caution">
    <text evidence="5">The sequence shown here is derived from an EMBL/GenBank/DDBJ whole genome shotgun (WGS) entry which is preliminary data.</text>
</comment>
<dbReference type="InterPro" id="IPR018060">
    <property type="entry name" value="HTH_AraC"/>
</dbReference>
<dbReference type="EMBL" id="RBAN01000004">
    <property type="protein sequence ID" value="RKN52944.1"/>
    <property type="molecule type" value="Genomic_DNA"/>
</dbReference>
<dbReference type="RefSeq" id="WP_120781851.1">
    <property type="nucleotide sequence ID" value="NZ_JBHLUP010000002.1"/>
</dbReference>